<gene>
    <name evidence="1" type="ORF">ARTHRO_11515</name>
</gene>
<evidence type="ECO:0000313" key="2">
    <source>
        <dbReference type="Proteomes" id="UP000032946"/>
    </source>
</evidence>
<protein>
    <submittedName>
        <fullName evidence="1">Uncharacterized protein</fullName>
    </submittedName>
</protein>
<name>A0A9P1NXL3_9CYAN</name>
<proteinExistence type="predicted"/>
<dbReference type="AlphaFoldDB" id="A0A9P1NXL3"/>
<evidence type="ECO:0000313" key="1">
    <source>
        <dbReference type="EMBL" id="CDM93841.1"/>
    </source>
</evidence>
<accession>A0A9P1NXL3</accession>
<sequence>MSKVVTVGGWPFGSSVDILAIIRPNFSVFSYNSPGCVKRSDANRLQC</sequence>
<keyword evidence="2" id="KW-1185">Reference proteome</keyword>
<dbReference type="Proteomes" id="UP000032946">
    <property type="component" value="Chromosome"/>
</dbReference>
<organism evidence="1 2">
    <name type="scientific">Limnospira indica PCC 8005</name>
    <dbReference type="NCBI Taxonomy" id="376219"/>
    <lineage>
        <taxon>Bacteria</taxon>
        <taxon>Bacillati</taxon>
        <taxon>Cyanobacteriota</taxon>
        <taxon>Cyanophyceae</taxon>
        <taxon>Oscillatoriophycideae</taxon>
        <taxon>Oscillatoriales</taxon>
        <taxon>Sirenicapillariaceae</taxon>
        <taxon>Limnospira</taxon>
    </lineage>
</organism>
<reference evidence="1 2" key="1">
    <citation type="submission" date="2014-02" db="EMBL/GenBank/DDBJ databases">
        <authorList>
            <person name="Genoscope - CEA"/>
        </authorList>
    </citation>
    <scope>NUCLEOTIDE SEQUENCE [LARGE SCALE GENOMIC DNA]</scope>
    <source>
        <strain evidence="1 2">PCC 8005</strain>
    </source>
</reference>
<dbReference type="EMBL" id="FO818640">
    <property type="protein sequence ID" value="CDM93841.1"/>
    <property type="molecule type" value="Genomic_DNA"/>
</dbReference>